<name>A0ABN9RE82_9DINO</name>
<gene>
    <name evidence="8" type="ORF">PCOR1329_LOCUS19955</name>
</gene>
<dbReference type="Pfam" id="PF02734">
    <property type="entry name" value="Dak2"/>
    <property type="match status" value="1"/>
</dbReference>
<dbReference type="Gene3D" id="1.25.40.340">
    <property type="match status" value="1"/>
</dbReference>
<feature type="region of interest" description="Disordered" evidence="5">
    <location>
        <begin position="38"/>
        <end position="84"/>
    </location>
</feature>
<evidence type="ECO:0000256" key="1">
    <source>
        <dbReference type="ARBA" id="ARBA00022679"/>
    </source>
</evidence>
<reference evidence="8" key="1">
    <citation type="submission" date="2023-10" db="EMBL/GenBank/DDBJ databases">
        <authorList>
            <person name="Chen Y."/>
            <person name="Shah S."/>
            <person name="Dougan E. K."/>
            <person name="Thang M."/>
            <person name="Chan C."/>
        </authorList>
    </citation>
    <scope>NUCLEOTIDE SEQUENCE [LARGE SCALE GENOMIC DNA]</scope>
</reference>
<keyword evidence="4" id="KW-0067">ATP-binding</keyword>
<dbReference type="SUPFAM" id="SSF101473">
    <property type="entry name" value="DhaL-like"/>
    <property type="match status" value="1"/>
</dbReference>
<comment type="caution">
    <text evidence="8">The sequence shown here is derived from an EMBL/GenBank/DDBJ whole genome shotgun (WGS) entry which is preliminary data.</text>
</comment>
<evidence type="ECO:0000313" key="8">
    <source>
        <dbReference type="EMBL" id="CAK0817314.1"/>
    </source>
</evidence>
<dbReference type="Gene3D" id="3.30.1180.20">
    <property type="entry name" value="Dihydroxyacetone kinase, domain 2"/>
    <property type="match status" value="1"/>
</dbReference>
<evidence type="ECO:0000256" key="2">
    <source>
        <dbReference type="ARBA" id="ARBA00022741"/>
    </source>
</evidence>
<keyword evidence="3" id="KW-0418">Kinase</keyword>
<keyword evidence="2" id="KW-0547">Nucleotide-binding</keyword>
<dbReference type="EMBL" id="CAUYUJ010006424">
    <property type="protein sequence ID" value="CAK0817314.1"/>
    <property type="molecule type" value="Genomic_DNA"/>
</dbReference>
<accession>A0ABN9RE82</accession>
<keyword evidence="9" id="KW-1185">Reference proteome</keyword>
<proteinExistence type="predicted"/>
<dbReference type="PANTHER" id="PTHR28629:SF4">
    <property type="entry name" value="TRIOKINASE_FMN CYCLASE"/>
    <property type="match status" value="1"/>
</dbReference>
<organism evidence="8 9">
    <name type="scientific">Prorocentrum cordatum</name>
    <dbReference type="NCBI Taxonomy" id="2364126"/>
    <lineage>
        <taxon>Eukaryota</taxon>
        <taxon>Sar</taxon>
        <taxon>Alveolata</taxon>
        <taxon>Dinophyceae</taxon>
        <taxon>Prorocentrales</taxon>
        <taxon>Prorocentraceae</taxon>
        <taxon>Prorocentrum</taxon>
    </lineage>
</organism>
<protein>
    <submittedName>
        <fullName evidence="8">Uncharacterized protein</fullName>
    </submittedName>
</protein>
<evidence type="ECO:0000313" key="9">
    <source>
        <dbReference type="Proteomes" id="UP001189429"/>
    </source>
</evidence>
<dbReference type="Proteomes" id="UP001189429">
    <property type="component" value="Unassembled WGS sequence"/>
</dbReference>
<dbReference type="SMART" id="SM01120">
    <property type="entry name" value="Dak2"/>
    <property type="match status" value="1"/>
</dbReference>
<dbReference type="PROSITE" id="PS51480">
    <property type="entry name" value="DHAL"/>
    <property type="match status" value="1"/>
</dbReference>
<evidence type="ECO:0000256" key="5">
    <source>
        <dbReference type="SAM" id="MobiDB-lite"/>
    </source>
</evidence>
<evidence type="ECO:0000256" key="3">
    <source>
        <dbReference type="ARBA" id="ARBA00022777"/>
    </source>
</evidence>
<dbReference type="Pfam" id="PF02733">
    <property type="entry name" value="Dak1"/>
    <property type="match status" value="1"/>
</dbReference>
<sequence>MSEKRIDPEDGGSYTLQELKSYYRNKYSAADIQSYWSSTCKPFRPEGKGKKGKGTGTSKAKAEAKAKATAKSKQRGPANPKRFINDEDKVVQDCVDGLIWATPSLGRLDAFPDIKVVFRTDWNKDKVAIISGGGAGHEPMHGGFVGRGMLTAAISGETFASPTIDAVLSAIMQVTGPKGCLLVIKNYTGDRLNFTLAAQRAERLLPGGAKVEIVITKDDVATVAERGVAGTLFVHKVAGALAEQGASLEKVKEAAEAVIEASASMGVSLSVVRRLKPESIGIKKMEVGLGIHGEPGKSVVDMCSAEKVVEILMEGIMSGKRMQAPAPDGYACLINSLGNVPPQEMCVLTGSLMKSKWGETVKLLVGPALMCTSLDMNGVSLSLLRLTPEFSACLTADTVCSAWPRAVVPSFPELVKCDFKLDPMDGVSPSSDADVSAVMDKVCKALADAKGVLDELDGKVGDADCGSTMARAAATVLEAKEKLPLADASLLCSCLSGITGKSMGGSSGVLLSIMFMGMSQHLANSAKKGWAEGGPSALMAGLEAMMKAGGAQEGSRTMLDAFVPAAKALIAGEGFAGASKAAKDGAEATKSMAPKAGRTENVSEAAWKGVPDPGAQAVALVFAALA</sequence>
<evidence type="ECO:0000259" key="6">
    <source>
        <dbReference type="PROSITE" id="PS51480"/>
    </source>
</evidence>
<dbReference type="PANTHER" id="PTHR28629">
    <property type="entry name" value="TRIOKINASE/FMN CYCLASE"/>
    <property type="match status" value="1"/>
</dbReference>
<evidence type="ECO:0000259" key="7">
    <source>
        <dbReference type="PROSITE" id="PS51481"/>
    </source>
</evidence>
<feature type="domain" description="DhaL" evidence="6">
    <location>
        <begin position="433"/>
        <end position="626"/>
    </location>
</feature>
<dbReference type="InterPro" id="IPR050861">
    <property type="entry name" value="Dihydroxyacetone_Kinase"/>
</dbReference>
<keyword evidence="1" id="KW-0808">Transferase</keyword>
<evidence type="ECO:0000256" key="4">
    <source>
        <dbReference type="ARBA" id="ARBA00022840"/>
    </source>
</evidence>
<dbReference type="SUPFAM" id="SSF82549">
    <property type="entry name" value="DAK1/DegV-like"/>
    <property type="match status" value="1"/>
</dbReference>
<dbReference type="InterPro" id="IPR036117">
    <property type="entry name" value="DhaL_dom_sf"/>
</dbReference>
<dbReference type="InterPro" id="IPR004007">
    <property type="entry name" value="DhaL_dom"/>
</dbReference>
<feature type="domain" description="DhaK" evidence="7">
    <location>
        <begin position="86"/>
        <end position="403"/>
    </location>
</feature>
<dbReference type="PROSITE" id="PS51481">
    <property type="entry name" value="DHAK"/>
    <property type="match status" value="1"/>
</dbReference>
<dbReference type="Gene3D" id="3.40.50.10440">
    <property type="entry name" value="Dihydroxyacetone kinase, domain 1"/>
    <property type="match status" value="1"/>
</dbReference>
<dbReference type="InterPro" id="IPR004006">
    <property type="entry name" value="DhaK_dom"/>
</dbReference>